<dbReference type="InterPro" id="IPR024079">
    <property type="entry name" value="MetalloPept_cat_dom_sf"/>
</dbReference>
<protein>
    <recommendedName>
        <fullName evidence="2">Metalloendopeptidase</fullName>
        <ecNumber evidence="2">3.4.24.-</ecNumber>
    </recommendedName>
</protein>
<dbReference type="GO" id="GO:0004222">
    <property type="term" value="F:metalloendopeptidase activity"/>
    <property type="evidence" value="ECO:0007669"/>
    <property type="project" value="UniProtKB-UniRule"/>
</dbReference>
<evidence type="ECO:0000256" key="2">
    <source>
        <dbReference type="RuleBase" id="RU361183"/>
    </source>
</evidence>
<dbReference type="EC" id="3.4.24.-" evidence="2"/>
<reference evidence="4 5" key="1">
    <citation type="submission" date="2023-03" db="EMBL/GenBank/DDBJ databases">
        <title>High-quality genome of Scylla paramamosain provides insights in environmental adaptation.</title>
        <authorList>
            <person name="Zhang L."/>
        </authorList>
    </citation>
    <scope>NUCLEOTIDE SEQUENCE [LARGE SCALE GENOMIC DNA]</scope>
    <source>
        <strain evidence="4">LZ_2023a</strain>
        <tissue evidence="4">Muscle</tissue>
    </source>
</reference>
<dbReference type="GO" id="GO:0006508">
    <property type="term" value="P:proteolysis"/>
    <property type="evidence" value="ECO:0007669"/>
    <property type="project" value="UniProtKB-KW"/>
</dbReference>
<keyword evidence="5" id="KW-1185">Reference proteome</keyword>
<evidence type="ECO:0000256" key="1">
    <source>
        <dbReference type="PROSITE-ProRule" id="PRU01211"/>
    </source>
</evidence>
<sequence length="293" mass="32881">MSMSPVVCVNECVNECENVRGLKGSARGLEREYEEPLGGCEALKSRRESGSNVAFGVLARDYHATEGMSLLQGASIPMGHADGSKLRPHFLIHSFSSDKSADGAVVVGDMVIPQTLYQAYFNSSFASSRKGVPPGDYLWPRENGTSRAVPYVINDSAYCSARGGHAIGLFHEHMRSDREKHVVINWQNIIDSFKENFNKATDDNYGVPYDYMFIMHYQGRGLLGRTEELTHRDKHIVNLMYGCISTWCVYTVEAPQDQVPEVIFHSFSLRAPIIDWCVDSLEVRYWSQHDGEV</sequence>
<dbReference type="Gene3D" id="3.40.390.10">
    <property type="entry name" value="Collagenase (Catalytic Domain)"/>
    <property type="match status" value="1"/>
</dbReference>
<feature type="domain" description="Peptidase M12A" evidence="3">
    <location>
        <begin position="164"/>
        <end position="244"/>
    </location>
</feature>
<keyword evidence="2" id="KW-0645">Protease</keyword>
<comment type="caution">
    <text evidence="4">The sequence shown here is derived from an EMBL/GenBank/DDBJ whole genome shotgun (WGS) entry which is preliminary data.</text>
</comment>
<keyword evidence="2" id="KW-0482">Metalloprotease</keyword>
<dbReference type="PANTHER" id="PTHR10127">
    <property type="entry name" value="DISCOIDIN, CUB, EGF, LAMININ , AND ZINC METALLOPROTEASE DOMAIN CONTAINING"/>
    <property type="match status" value="1"/>
</dbReference>
<dbReference type="InterPro" id="IPR006026">
    <property type="entry name" value="Peptidase_Metallo"/>
</dbReference>
<dbReference type="EMBL" id="JARAKH010000047">
    <property type="protein sequence ID" value="KAK8377356.1"/>
    <property type="molecule type" value="Genomic_DNA"/>
</dbReference>
<organism evidence="4 5">
    <name type="scientific">Scylla paramamosain</name>
    <name type="common">Mud crab</name>
    <dbReference type="NCBI Taxonomy" id="85552"/>
    <lineage>
        <taxon>Eukaryota</taxon>
        <taxon>Metazoa</taxon>
        <taxon>Ecdysozoa</taxon>
        <taxon>Arthropoda</taxon>
        <taxon>Crustacea</taxon>
        <taxon>Multicrustacea</taxon>
        <taxon>Malacostraca</taxon>
        <taxon>Eumalacostraca</taxon>
        <taxon>Eucarida</taxon>
        <taxon>Decapoda</taxon>
        <taxon>Pleocyemata</taxon>
        <taxon>Brachyura</taxon>
        <taxon>Eubrachyura</taxon>
        <taxon>Portunoidea</taxon>
        <taxon>Portunidae</taxon>
        <taxon>Portuninae</taxon>
        <taxon>Scylla</taxon>
    </lineage>
</organism>
<evidence type="ECO:0000313" key="5">
    <source>
        <dbReference type="Proteomes" id="UP001487740"/>
    </source>
</evidence>
<dbReference type="Pfam" id="PF01400">
    <property type="entry name" value="Astacin"/>
    <property type="match status" value="1"/>
</dbReference>
<dbReference type="PROSITE" id="PS51864">
    <property type="entry name" value="ASTACIN"/>
    <property type="match status" value="1"/>
</dbReference>
<dbReference type="AlphaFoldDB" id="A0AAW0SQJ5"/>
<dbReference type="SMART" id="SM00235">
    <property type="entry name" value="ZnMc"/>
    <property type="match status" value="1"/>
</dbReference>
<comment type="caution">
    <text evidence="1">Lacks conserved residue(s) required for the propagation of feature annotation.</text>
</comment>
<gene>
    <name evidence="4" type="ORF">O3P69_013767</name>
</gene>
<keyword evidence="2" id="KW-0862">Zinc</keyword>
<dbReference type="SUPFAM" id="SSF55486">
    <property type="entry name" value="Metalloproteases ('zincins'), catalytic domain"/>
    <property type="match status" value="1"/>
</dbReference>
<keyword evidence="2" id="KW-0479">Metal-binding</keyword>
<dbReference type="Proteomes" id="UP001487740">
    <property type="component" value="Unassembled WGS sequence"/>
</dbReference>
<evidence type="ECO:0000259" key="3">
    <source>
        <dbReference type="PROSITE" id="PS51864"/>
    </source>
</evidence>
<evidence type="ECO:0000313" key="4">
    <source>
        <dbReference type="EMBL" id="KAK8377356.1"/>
    </source>
</evidence>
<name>A0AAW0SQJ5_SCYPA</name>
<dbReference type="PRINTS" id="PR00480">
    <property type="entry name" value="ASTACIN"/>
</dbReference>
<dbReference type="InterPro" id="IPR001506">
    <property type="entry name" value="Peptidase_M12A"/>
</dbReference>
<keyword evidence="2" id="KW-0378">Hydrolase</keyword>
<dbReference type="GO" id="GO:0008270">
    <property type="term" value="F:zinc ion binding"/>
    <property type="evidence" value="ECO:0007669"/>
    <property type="project" value="InterPro"/>
</dbReference>
<accession>A0AAW0SQJ5</accession>
<dbReference type="PANTHER" id="PTHR10127:SF850">
    <property type="entry name" value="METALLOENDOPEPTIDASE"/>
    <property type="match status" value="1"/>
</dbReference>
<comment type="cofactor">
    <cofactor evidence="2">
        <name>Zn(2+)</name>
        <dbReference type="ChEBI" id="CHEBI:29105"/>
    </cofactor>
    <text evidence="2">Binds 1 zinc ion per subunit.</text>
</comment>
<proteinExistence type="predicted"/>